<evidence type="ECO:0000256" key="2">
    <source>
        <dbReference type="ARBA" id="ARBA00022692"/>
    </source>
</evidence>
<gene>
    <name evidence="7" type="ORF">MELLADRAFT_39732</name>
</gene>
<reference evidence="8" key="1">
    <citation type="journal article" date="2011" name="Proc. Natl. Acad. Sci. U.S.A.">
        <title>Obligate biotrophy features unraveled by the genomic analysis of rust fungi.</title>
        <authorList>
            <person name="Duplessis S."/>
            <person name="Cuomo C.A."/>
            <person name="Lin Y.-C."/>
            <person name="Aerts A."/>
            <person name="Tisserant E."/>
            <person name="Veneault-Fourrey C."/>
            <person name="Joly D.L."/>
            <person name="Hacquard S."/>
            <person name="Amselem J."/>
            <person name="Cantarel B.L."/>
            <person name="Chiu R."/>
            <person name="Coutinho P.M."/>
            <person name="Feau N."/>
            <person name="Field M."/>
            <person name="Frey P."/>
            <person name="Gelhaye E."/>
            <person name="Goldberg J."/>
            <person name="Grabherr M.G."/>
            <person name="Kodira C.D."/>
            <person name="Kohler A."/>
            <person name="Kuees U."/>
            <person name="Lindquist E.A."/>
            <person name="Lucas S.M."/>
            <person name="Mago R."/>
            <person name="Mauceli E."/>
            <person name="Morin E."/>
            <person name="Murat C."/>
            <person name="Pangilinan J.L."/>
            <person name="Park R."/>
            <person name="Pearson M."/>
            <person name="Quesneville H."/>
            <person name="Rouhier N."/>
            <person name="Sakthikumar S."/>
            <person name="Salamov A.A."/>
            <person name="Schmutz J."/>
            <person name="Selles B."/>
            <person name="Shapiro H."/>
            <person name="Tanguay P."/>
            <person name="Tuskan G.A."/>
            <person name="Henrissat B."/>
            <person name="Van de Peer Y."/>
            <person name="Rouze P."/>
            <person name="Ellis J.G."/>
            <person name="Dodds P.N."/>
            <person name="Schein J.E."/>
            <person name="Zhong S."/>
            <person name="Hamelin R.C."/>
            <person name="Grigoriev I.V."/>
            <person name="Szabo L.J."/>
            <person name="Martin F."/>
        </authorList>
    </citation>
    <scope>NUCLEOTIDE SEQUENCE [LARGE SCALE GENOMIC DNA]</scope>
    <source>
        <strain evidence="8">98AG31 / pathotype 3-4-7</strain>
    </source>
</reference>
<feature type="domain" description="SLC26A/SulP transporter" evidence="6">
    <location>
        <begin position="25"/>
        <end position="414"/>
    </location>
</feature>
<dbReference type="PANTHER" id="PTHR11814">
    <property type="entry name" value="SULFATE TRANSPORTER"/>
    <property type="match status" value="1"/>
</dbReference>
<feature type="transmembrane region" description="Helical" evidence="5">
    <location>
        <begin position="345"/>
        <end position="364"/>
    </location>
</feature>
<feature type="transmembrane region" description="Helical" evidence="5">
    <location>
        <begin position="409"/>
        <end position="427"/>
    </location>
</feature>
<feature type="transmembrane region" description="Helical" evidence="5">
    <location>
        <begin position="182"/>
        <end position="202"/>
    </location>
</feature>
<protein>
    <recommendedName>
        <fullName evidence="6">SLC26A/SulP transporter domain-containing protein</fullName>
    </recommendedName>
</protein>
<dbReference type="InterPro" id="IPR011547">
    <property type="entry name" value="SLC26A/SulP_dom"/>
</dbReference>
<keyword evidence="8" id="KW-1185">Reference proteome</keyword>
<dbReference type="OrthoDB" id="288203at2759"/>
<feature type="transmembrane region" description="Helical" evidence="5">
    <location>
        <begin position="104"/>
        <end position="127"/>
    </location>
</feature>
<dbReference type="KEGG" id="mlr:MELLADRAFT_39732"/>
<feature type="transmembrane region" description="Helical" evidence="5">
    <location>
        <begin position="222"/>
        <end position="242"/>
    </location>
</feature>
<dbReference type="InterPro" id="IPR018045">
    <property type="entry name" value="S04_transporter_CS"/>
</dbReference>
<evidence type="ECO:0000256" key="5">
    <source>
        <dbReference type="SAM" id="Phobius"/>
    </source>
</evidence>
<feature type="transmembrane region" description="Helical" evidence="5">
    <location>
        <begin position="20"/>
        <end position="39"/>
    </location>
</feature>
<feature type="transmembrane region" description="Helical" evidence="5">
    <location>
        <begin position="314"/>
        <end position="333"/>
    </location>
</feature>
<feature type="transmembrane region" description="Helical" evidence="5">
    <location>
        <begin position="370"/>
        <end position="388"/>
    </location>
</feature>
<sequence>MVFDWMRSFFPFSSWLFKYQRDWIIGDLVAGLTVGIVVIPQGMAYAKLAELPVEFGLYGSFMGVLIYWMFATSKDITIGPVAVMSSLMGEIVRQAAVTSPNIPGHVMASSLALISGCIIFTLGLLRLGFVVDFIPLPAIAAFLTSSAISIIAGQVPTMLGISRRLDTHAATYRIIINTLKQLPHTTTEAAVGITALAFLYAIKFGLPPICRLGGMGRKSTDVLVAMRSIFVLLVYTLIAYLVTRHHKAAPPIAILGHIPRGLTTVGPPRLDKEVIKTYASHLPAVLIVLVIEHISIAKSFARINHYTISPSQELIAIGISNIFGPFVGAYPVTGSFSRTALKSKAGVRTPLAGIVTASLVLLAIYELTGVFYYIPNAAISAVIVHAVWDLIVWPPTAYQTIWRISSWDGFLFIVGVFVAIFTSLGWFNHQHALYLYSPTF</sequence>
<dbReference type="GO" id="GO:0016020">
    <property type="term" value="C:membrane"/>
    <property type="evidence" value="ECO:0007669"/>
    <property type="project" value="UniProtKB-SubCell"/>
</dbReference>
<evidence type="ECO:0000256" key="4">
    <source>
        <dbReference type="ARBA" id="ARBA00023136"/>
    </source>
</evidence>
<dbReference type="AlphaFoldDB" id="F4S4I7"/>
<evidence type="ECO:0000313" key="8">
    <source>
        <dbReference type="Proteomes" id="UP000001072"/>
    </source>
</evidence>
<feature type="transmembrane region" description="Helical" evidence="5">
    <location>
        <begin position="139"/>
        <end position="161"/>
    </location>
</feature>
<dbReference type="InterPro" id="IPR001902">
    <property type="entry name" value="SLC26A/SulP_fam"/>
</dbReference>
<dbReference type="InParanoid" id="F4S4I7"/>
<evidence type="ECO:0000313" key="7">
    <source>
        <dbReference type="EMBL" id="EGG00460.1"/>
    </source>
</evidence>
<evidence type="ECO:0000256" key="3">
    <source>
        <dbReference type="ARBA" id="ARBA00022989"/>
    </source>
</evidence>
<feature type="transmembrane region" description="Helical" evidence="5">
    <location>
        <begin position="278"/>
        <end position="294"/>
    </location>
</feature>
<organism evidence="8">
    <name type="scientific">Melampsora larici-populina (strain 98AG31 / pathotype 3-4-7)</name>
    <name type="common">Poplar leaf rust fungus</name>
    <dbReference type="NCBI Taxonomy" id="747676"/>
    <lineage>
        <taxon>Eukaryota</taxon>
        <taxon>Fungi</taxon>
        <taxon>Dikarya</taxon>
        <taxon>Basidiomycota</taxon>
        <taxon>Pucciniomycotina</taxon>
        <taxon>Pucciniomycetes</taxon>
        <taxon>Pucciniales</taxon>
        <taxon>Melampsoraceae</taxon>
        <taxon>Melampsora</taxon>
    </lineage>
</organism>
<keyword evidence="3 5" id="KW-1133">Transmembrane helix</keyword>
<dbReference type="STRING" id="747676.F4S4I7"/>
<comment type="subcellular location">
    <subcellularLocation>
        <location evidence="1">Membrane</location>
        <topology evidence="1">Multi-pass membrane protein</topology>
    </subcellularLocation>
</comment>
<dbReference type="EMBL" id="GL883147">
    <property type="protein sequence ID" value="EGG00460.1"/>
    <property type="molecule type" value="Genomic_DNA"/>
</dbReference>
<dbReference type="RefSeq" id="XP_007416306.1">
    <property type="nucleotide sequence ID" value="XM_007416244.1"/>
</dbReference>
<keyword evidence="4 5" id="KW-0472">Membrane</keyword>
<keyword evidence="2 5" id="KW-0812">Transmembrane</keyword>
<dbReference type="PROSITE" id="PS01130">
    <property type="entry name" value="SLC26A"/>
    <property type="match status" value="1"/>
</dbReference>
<evidence type="ECO:0000259" key="6">
    <source>
        <dbReference type="Pfam" id="PF00916"/>
    </source>
</evidence>
<dbReference type="eggNOG" id="KOG0236">
    <property type="taxonomic scope" value="Eukaryota"/>
</dbReference>
<dbReference type="Pfam" id="PF00916">
    <property type="entry name" value="Sulfate_transp"/>
    <property type="match status" value="1"/>
</dbReference>
<accession>F4S4I7</accession>
<dbReference type="HOGENOM" id="CLU_003182_8_1_1"/>
<dbReference type="GO" id="GO:0008271">
    <property type="term" value="F:secondary active sulfate transmembrane transporter activity"/>
    <property type="evidence" value="ECO:0007669"/>
    <property type="project" value="InterPro"/>
</dbReference>
<evidence type="ECO:0000256" key="1">
    <source>
        <dbReference type="ARBA" id="ARBA00004141"/>
    </source>
</evidence>
<dbReference type="VEuPathDB" id="FungiDB:MELLADRAFT_39732"/>
<dbReference type="Proteomes" id="UP000001072">
    <property type="component" value="Unassembled WGS sequence"/>
</dbReference>
<feature type="transmembrane region" description="Helical" evidence="5">
    <location>
        <begin position="51"/>
        <end position="70"/>
    </location>
</feature>
<proteinExistence type="predicted"/>
<name>F4S4I7_MELLP</name>
<dbReference type="GeneID" id="18927837"/>
<dbReference type="NCBIfam" id="TIGR00815">
    <property type="entry name" value="sulP"/>
    <property type="match status" value="1"/>
</dbReference>